<evidence type="ECO:0000256" key="1">
    <source>
        <dbReference type="ARBA" id="ARBA00023015"/>
    </source>
</evidence>
<feature type="domain" description="HTH cro/C1-type" evidence="4">
    <location>
        <begin position="30"/>
        <end position="70"/>
    </location>
</feature>
<dbReference type="Gene3D" id="1.10.260.40">
    <property type="entry name" value="lambda repressor-like DNA-binding domains"/>
    <property type="match status" value="1"/>
</dbReference>
<proteinExistence type="predicted"/>
<dbReference type="EMBL" id="CP039690">
    <property type="protein sequence ID" value="QCI65549.1"/>
    <property type="molecule type" value="Genomic_DNA"/>
</dbReference>
<dbReference type="SUPFAM" id="SSF47413">
    <property type="entry name" value="lambda repressor-like DNA-binding domains"/>
    <property type="match status" value="1"/>
</dbReference>
<gene>
    <name evidence="5" type="ORF">E8M01_15835</name>
</gene>
<protein>
    <submittedName>
        <fullName evidence="5">Helix-turn-helix transcriptional regulator</fullName>
    </submittedName>
</protein>
<keyword evidence="6" id="KW-1185">Reference proteome</keyword>
<dbReference type="SMART" id="SM00530">
    <property type="entry name" value="HTH_XRE"/>
    <property type="match status" value="1"/>
</dbReference>
<accession>A0A4D7AWP4</accession>
<dbReference type="CDD" id="cd00093">
    <property type="entry name" value="HTH_XRE"/>
    <property type="match status" value="1"/>
</dbReference>
<dbReference type="KEGG" id="pstg:E8M01_15835"/>
<organism evidence="5 6">
    <name type="scientific">Phreatobacter stygius</name>
    <dbReference type="NCBI Taxonomy" id="1940610"/>
    <lineage>
        <taxon>Bacteria</taxon>
        <taxon>Pseudomonadati</taxon>
        <taxon>Pseudomonadota</taxon>
        <taxon>Alphaproteobacteria</taxon>
        <taxon>Hyphomicrobiales</taxon>
        <taxon>Phreatobacteraceae</taxon>
        <taxon>Phreatobacter</taxon>
    </lineage>
</organism>
<evidence type="ECO:0000256" key="3">
    <source>
        <dbReference type="ARBA" id="ARBA00023163"/>
    </source>
</evidence>
<keyword evidence="1" id="KW-0805">Transcription regulation</keyword>
<dbReference type="SUPFAM" id="SSF51306">
    <property type="entry name" value="LexA/Signal peptidase"/>
    <property type="match status" value="1"/>
</dbReference>
<evidence type="ECO:0000313" key="5">
    <source>
        <dbReference type="EMBL" id="QCI65549.1"/>
    </source>
</evidence>
<dbReference type="InterPro" id="IPR036286">
    <property type="entry name" value="LexA/Signal_pep-like_sf"/>
</dbReference>
<dbReference type="Proteomes" id="UP000298781">
    <property type="component" value="Chromosome"/>
</dbReference>
<dbReference type="PROSITE" id="PS50943">
    <property type="entry name" value="HTH_CROC1"/>
    <property type="match status" value="1"/>
</dbReference>
<evidence type="ECO:0000256" key="2">
    <source>
        <dbReference type="ARBA" id="ARBA00023125"/>
    </source>
</evidence>
<dbReference type="AlphaFoldDB" id="A0A4D7AWP4"/>
<dbReference type="PANTHER" id="PTHR40661">
    <property type="match status" value="1"/>
</dbReference>
<name>A0A4D7AWP4_9HYPH</name>
<evidence type="ECO:0000313" key="6">
    <source>
        <dbReference type="Proteomes" id="UP000298781"/>
    </source>
</evidence>
<dbReference type="InterPro" id="IPR039418">
    <property type="entry name" value="LexA-like"/>
</dbReference>
<dbReference type="InterPro" id="IPR001387">
    <property type="entry name" value="Cro/C1-type_HTH"/>
</dbReference>
<dbReference type="PANTHER" id="PTHR40661:SF3">
    <property type="entry name" value="FELS-1 PROPHAGE TRANSCRIPTIONAL REGULATOR"/>
    <property type="match status" value="1"/>
</dbReference>
<sequence>MMDDAQEMASRLLANRLRRAIAAAGGPRRVARATGVSERTLQLYLASKADPKIGKLAVIAQACGVSLDWLAGLSERAAPAGAAPDEAGIGIEADPDTVQLAILNVAAAAGPGRWNERAEIVGRLPFSFDKLRRHGVDPARAHAIRAAGDSMWPTIADQALVLVDTGRRDIVEDAIYAFVVDDQARIKRIQRGLDGSLIFISDNAALYGPDRLARDRLDQLEVVGRVFWSERLF</sequence>
<dbReference type="Gene3D" id="2.10.109.10">
    <property type="entry name" value="Umud Fragment, subunit A"/>
    <property type="match status" value="1"/>
</dbReference>
<dbReference type="OrthoDB" id="528805at2"/>
<dbReference type="InterPro" id="IPR010982">
    <property type="entry name" value="Lambda_DNA-bd_dom_sf"/>
</dbReference>
<dbReference type="Pfam" id="PF00717">
    <property type="entry name" value="Peptidase_S24"/>
    <property type="match status" value="1"/>
</dbReference>
<evidence type="ECO:0000259" key="4">
    <source>
        <dbReference type="PROSITE" id="PS50943"/>
    </source>
</evidence>
<keyword evidence="3" id="KW-0804">Transcription</keyword>
<dbReference type="GO" id="GO:0003677">
    <property type="term" value="F:DNA binding"/>
    <property type="evidence" value="ECO:0007669"/>
    <property type="project" value="UniProtKB-KW"/>
</dbReference>
<keyword evidence="2" id="KW-0238">DNA-binding</keyword>
<reference evidence="5 6" key="1">
    <citation type="submission" date="2019-04" db="EMBL/GenBank/DDBJ databases">
        <title>Phreatobacter aquaticus sp. nov.</title>
        <authorList>
            <person name="Choi A."/>
        </authorList>
    </citation>
    <scope>NUCLEOTIDE SEQUENCE [LARGE SCALE GENOMIC DNA]</scope>
    <source>
        <strain evidence="5 6">KCTC 52518</strain>
    </source>
</reference>
<dbReference type="InterPro" id="IPR015927">
    <property type="entry name" value="Peptidase_S24_S26A/B/C"/>
</dbReference>
<dbReference type="CDD" id="cd06529">
    <property type="entry name" value="S24_LexA-like"/>
    <property type="match status" value="1"/>
</dbReference>
<dbReference type="Pfam" id="PF01381">
    <property type="entry name" value="HTH_3"/>
    <property type="match status" value="1"/>
</dbReference>